<keyword evidence="4" id="KW-1185">Reference proteome</keyword>
<keyword evidence="2" id="KW-0472">Membrane</keyword>
<sequence length="84" mass="8885">VVTTTTVVVVVTSLFWHLFSSGGLQIFCRRRLETPLGVVLLPTPTATGYVLVFLVRRRLGGGGSSHRSDAVDLGSTVSDLGVVS</sequence>
<keyword evidence="2" id="KW-1133">Transmembrane helix</keyword>
<name>A0A392SHC2_9FABA</name>
<evidence type="ECO:0000256" key="1">
    <source>
        <dbReference type="SAM" id="MobiDB-lite"/>
    </source>
</evidence>
<feature type="non-terminal residue" evidence="3">
    <location>
        <position position="1"/>
    </location>
</feature>
<organism evidence="3 4">
    <name type="scientific">Trifolium medium</name>
    <dbReference type="NCBI Taxonomy" id="97028"/>
    <lineage>
        <taxon>Eukaryota</taxon>
        <taxon>Viridiplantae</taxon>
        <taxon>Streptophyta</taxon>
        <taxon>Embryophyta</taxon>
        <taxon>Tracheophyta</taxon>
        <taxon>Spermatophyta</taxon>
        <taxon>Magnoliopsida</taxon>
        <taxon>eudicotyledons</taxon>
        <taxon>Gunneridae</taxon>
        <taxon>Pentapetalae</taxon>
        <taxon>rosids</taxon>
        <taxon>fabids</taxon>
        <taxon>Fabales</taxon>
        <taxon>Fabaceae</taxon>
        <taxon>Papilionoideae</taxon>
        <taxon>50 kb inversion clade</taxon>
        <taxon>NPAAA clade</taxon>
        <taxon>Hologalegina</taxon>
        <taxon>IRL clade</taxon>
        <taxon>Trifolieae</taxon>
        <taxon>Trifolium</taxon>
    </lineage>
</organism>
<reference evidence="3 4" key="1">
    <citation type="journal article" date="2018" name="Front. Plant Sci.">
        <title>Red Clover (Trifolium pratense) and Zigzag Clover (T. medium) - A Picture of Genomic Similarities and Differences.</title>
        <authorList>
            <person name="Dluhosova J."/>
            <person name="Istvanek J."/>
            <person name="Nedelnik J."/>
            <person name="Repkova J."/>
        </authorList>
    </citation>
    <scope>NUCLEOTIDE SEQUENCE [LARGE SCALE GENOMIC DNA]</scope>
    <source>
        <strain evidence="4">cv. 10/8</strain>
        <tissue evidence="3">Leaf</tissue>
    </source>
</reference>
<comment type="caution">
    <text evidence="3">The sequence shown here is derived from an EMBL/GenBank/DDBJ whole genome shotgun (WGS) entry which is preliminary data.</text>
</comment>
<feature type="region of interest" description="Disordered" evidence="1">
    <location>
        <begin position="60"/>
        <end position="84"/>
    </location>
</feature>
<dbReference type="Proteomes" id="UP000265520">
    <property type="component" value="Unassembled WGS sequence"/>
</dbReference>
<keyword evidence="2" id="KW-0812">Transmembrane</keyword>
<accession>A0A392SHC2</accession>
<protein>
    <submittedName>
        <fullName evidence="3">Uncharacterized protein</fullName>
    </submittedName>
</protein>
<evidence type="ECO:0000313" key="3">
    <source>
        <dbReference type="EMBL" id="MCI47827.1"/>
    </source>
</evidence>
<evidence type="ECO:0000256" key="2">
    <source>
        <dbReference type="SAM" id="Phobius"/>
    </source>
</evidence>
<proteinExistence type="predicted"/>
<dbReference type="AlphaFoldDB" id="A0A392SHC2"/>
<evidence type="ECO:0000313" key="4">
    <source>
        <dbReference type="Proteomes" id="UP000265520"/>
    </source>
</evidence>
<feature type="transmembrane region" description="Helical" evidence="2">
    <location>
        <begin position="6"/>
        <end position="24"/>
    </location>
</feature>
<feature type="transmembrane region" description="Helical" evidence="2">
    <location>
        <begin position="36"/>
        <end position="55"/>
    </location>
</feature>
<dbReference type="EMBL" id="LXQA010377630">
    <property type="protein sequence ID" value="MCI47827.1"/>
    <property type="molecule type" value="Genomic_DNA"/>
</dbReference>